<dbReference type="Gene3D" id="2.40.70.10">
    <property type="entry name" value="Acid Proteases"/>
    <property type="match status" value="1"/>
</dbReference>
<dbReference type="InterPro" id="IPR036875">
    <property type="entry name" value="Znf_CCHC_sf"/>
</dbReference>
<dbReference type="InterPro" id="IPR001878">
    <property type="entry name" value="Znf_CCHC"/>
</dbReference>
<sequence length="692" mass="80469">MDDRFGNLELSPSYQAVSESEKDKIRQIYTVLKTLDPLIREDRAILLAIDSLHFYTPNIEHLRRRCAQLIVLAANQSKLTKRIDQAERRASIEEKSVVQYIPNSKIEIVEESERKETQVRKKMNAWNSLENFDTSKGEDIDHWLKKLECCFEIDGLNEDVKKIAVIKLKTSKEIMEYIENLDENERRDYQRVTTLLKEKYNGSISIQNAQAQLRSYRIDIREEKFYDSCIKLGDLVKVAYNYIGEKDMLKAQLGELEKALRFREDLWSKLNNNPSYKSFQEAARDLESLLIVKNSMNKNKNKKFEKAAERPKLEKVNVKCFNCGLVGHYASNCPKKVSDDTEVNVPKQRRTFEASEKEVKKLDDDKVSEQNKLIMDNLIRREMYRRLISEEKKDNKGNNEEKIEENESSEIPSVGEGNDRTMKVKEEEILTFEVKGAFDFYVPVQCSDGNNIIALVDTGATKSCIAESRAVKLGFNKRKAIPGKCMMMNGEILETLGTFSTKVMFHNLVYLELKMNVVRDKDMGDNRYSAVLGSDALLACGATIDYLNKRIEIGGRPLITLNLDSTNEKPTGIIRRCKEENRKTKNNLKVDLRKKPREEEDLTFKRGKVYRDNKSELFKNFHEERGQVTYRCNWRNSLNNVSEPSKCYWKRRKFMNDFEEDGINHFKSHILEEGSTSSKGWRSNKIVLRKLQ</sequence>
<reference evidence="5" key="1">
    <citation type="submission" date="2017-02" db="UniProtKB">
        <authorList>
            <consortium name="WormBaseParasite"/>
        </authorList>
    </citation>
    <scope>IDENTIFICATION</scope>
</reference>
<organism evidence="4 5">
    <name type="scientific">Strongyloides papillosus</name>
    <name type="common">Intestinal threadworm</name>
    <dbReference type="NCBI Taxonomy" id="174720"/>
    <lineage>
        <taxon>Eukaryota</taxon>
        <taxon>Metazoa</taxon>
        <taxon>Ecdysozoa</taxon>
        <taxon>Nematoda</taxon>
        <taxon>Chromadorea</taxon>
        <taxon>Rhabditida</taxon>
        <taxon>Tylenchina</taxon>
        <taxon>Panagrolaimomorpha</taxon>
        <taxon>Strongyloidoidea</taxon>
        <taxon>Strongyloididae</taxon>
        <taxon>Strongyloides</taxon>
    </lineage>
</organism>
<dbReference type="GO" id="GO:0004190">
    <property type="term" value="F:aspartic-type endopeptidase activity"/>
    <property type="evidence" value="ECO:0007669"/>
    <property type="project" value="InterPro"/>
</dbReference>
<dbReference type="GO" id="GO:0008270">
    <property type="term" value="F:zinc ion binding"/>
    <property type="evidence" value="ECO:0007669"/>
    <property type="project" value="UniProtKB-KW"/>
</dbReference>
<evidence type="ECO:0000259" key="3">
    <source>
        <dbReference type="PROSITE" id="PS50158"/>
    </source>
</evidence>
<feature type="domain" description="CCHC-type" evidence="3">
    <location>
        <begin position="319"/>
        <end position="335"/>
    </location>
</feature>
<dbReference type="PROSITE" id="PS00141">
    <property type="entry name" value="ASP_PROTEASE"/>
    <property type="match status" value="1"/>
</dbReference>
<keyword evidence="1" id="KW-0862">Zinc</keyword>
<dbReference type="WBParaSite" id="SPAL_0000960100.1">
    <property type="protein sequence ID" value="SPAL_0000960100.1"/>
    <property type="gene ID" value="SPAL_0000960100"/>
</dbReference>
<dbReference type="STRING" id="174720.A0A0N5BUT3"/>
<accession>A0A0N5BUT3</accession>
<keyword evidence="1" id="KW-0479">Metal-binding</keyword>
<dbReference type="Proteomes" id="UP000046392">
    <property type="component" value="Unplaced"/>
</dbReference>
<proteinExistence type="predicted"/>
<evidence type="ECO:0000256" key="1">
    <source>
        <dbReference type="PROSITE-ProRule" id="PRU00047"/>
    </source>
</evidence>
<dbReference type="SUPFAM" id="SSF57756">
    <property type="entry name" value="Retrovirus zinc finger-like domains"/>
    <property type="match status" value="1"/>
</dbReference>
<evidence type="ECO:0000313" key="5">
    <source>
        <dbReference type="WBParaSite" id="SPAL_0000960100.1"/>
    </source>
</evidence>
<dbReference type="GO" id="GO:0019899">
    <property type="term" value="F:enzyme binding"/>
    <property type="evidence" value="ECO:0007669"/>
    <property type="project" value="UniProtKB-ARBA"/>
</dbReference>
<dbReference type="PROSITE" id="PS50158">
    <property type="entry name" value="ZF_CCHC"/>
    <property type="match status" value="1"/>
</dbReference>
<dbReference type="InterPro" id="IPR001969">
    <property type="entry name" value="Aspartic_peptidase_AS"/>
</dbReference>
<feature type="compositionally biased region" description="Basic and acidic residues" evidence="2">
    <location>
        <begin position="390"/>
        <end position="401"/>
    </location>
</feature>
<dbReference type="InterPro" id="IPR021109">
    <property type="entry name" value="Peptidase_aspartic_dom_sf"/>
</dbReference>
<dbReference type="Pfam" id="PF13975">
    <property type="entry name" value="gag-asp_proteas"/>
    <property type="match status" value="1"/>
</dbReference>
<protein>
    <submittedName>
        <fullName evidence="5">CCHC-type domain-containing protein</fullName>
    </submittedName>
</protein>
<dbReference type="Pfam" id="PF00098">
    <property type="entry name" value="zf-CCHC"/>
    <property type="match status" value="1"/>
</dbReference>
<evidence type="ECO:0000256" key="2">
    <source>
        <dbReference type="SAM" id="MobiDB-lite"/>
    </source>
</evidence>
<evidence type="ECO:0000313" key="4">
    <source>
        <dbReference type="Proteomes" id="UP000046392"/>
    </source>
</evidence>
<dbReference type="SMART" id="SM00343">
    <property type="entry name" value="ZnF_C2HC"/>
    <property type="match status" value="1"/>
</dbReference>
<keyword evidence="1" id="KW-0863">Zinc-finger</keyword>
<dbReference type="Gene3D" id="4.10.60.10">
    <property type="entry name" value="Zinc finger, CCHC-type"/>
    <property type="match status" value="1"/>
</dbReference>
<name>A0A0N5BUT3_STREA</name>
<dbReference type="AlphaFoldDB" id="A0A0N5BUT3"/>
<keyword evidence="4" id="KW-1185">Reference proteome</keyword>
<feature type="region of interest" description="Disordered" evidence="2">
    <location>
        <begin position="390"/>
        <end position="417"/>
    </location>
</feature>
<dbReference type="GO" id="GO:0003676">
    <property type="term" value="F:nucleic acid binding"/>
    <property type="evidence" value="ECO:0007669"/>
    <property type="project" value="InterPro"/>
</dbReference>
<dbReference type="GO" id="GO:0006508">
    <property type="term" value="P:proteolysis"/>
    <property type="evidence" value="ECO:0007669"/>
    <property type="project" value="InterPro"/>
</dbReference>
<dbReference type="SUPFAM" id="SSF50630">
    <property type="entry name" value="Acid proteases"/>
    <property type="match status" value="1"/>
</dbReference>